<gene>
    <name evidence="3" type="ORF">GCG54_00008540</name>
</gene>
<dbReference type="InterPro" id="IPR050745">
    <property type="entry name" value="Multifunctional_regulatory"/>
</dbReference>
<evidence type="ECO:0000313" key="3">
    <source>
        <dbReference type="EMBL" id="KAF3797548.1"/>
    </source>
</evidence>
<organism evidence="3 4">
    <name type="scientific">Colletotrichum gloeosporioides</name>
    <name type="common">Anthracnose fungus</name>
    <name type="synonym">Glomerella cingulata</name>
    <dbReference type="NCBI Taxonomy" id="474922"/>
    <lineage>
        <taxon>Eukaryota</taxon>
        <taxon>Fungi</taxon>
        <taxon>Dikarya</taxon>
        <taxon>Ascomycota</taxon>
        <taxon>Pezizomycotina</taxon>
        <taxon>Sordariomycetes</taxon>
        <taxon>Hypocreomycetidae</taxon>
        <taxon>Glomerellales</taxon>
        <taxon>Glomerellaceae</taxon>
        <taxon>Colletotrichum</taxon>
        <taxon>Colletotrichum gloeosporioides species complex</taxon>
    </lineage>
</organism>
<dbReference type="SUPFAM" id="SSF48403">
    <property type="entry name" value="Ankyrin repeat"/>
    <property type="match status" value="1"/>
</dbReference>
<dbReference type="InterPro" id="IPR036770">
    <property type="entry name" value="Ankyrin_rpt-contain_sf"/>
</dbReference>
<evidence type="ECO:0000313" key="4">
    <source>
        <dbReference type="Proteomes" id="UP000613401"/>
    </source>
</evidence>
<dbReference type="PANTHER" id="PTHR24189">
    <property type="entry name" value="MYOTROPHIN"/>
    <property type="match status" value="1"/>
</dbReference>
<name>A0A8H4C511_COLGL</name>
<keyword evidence="1" id="KW-0677">Repeat</keyword>
<dbReference type="InterPro" id="IPR002110">
    <property type="entry name" value="Ankyrin_rpt"/>
</dbReference>
<dbReference type="Gene3D" id="1.25.40.20">
    <property type="entry name" value="Ankyrin repeat-containing domain"/>
    <property type="match status" value="1"/>
</dbReference>
<comment type="caution">
    <text evidence="3">The sequence shown here is derived from an EMBL/GenBank/DDBJ whole genome shotgun (WGS) entry which is preliminary data.</text>
</comment>
<dbReference type="AlphaFoldDB" id="A0A8H4C511"/>
<keyword evidence="4" id="KW-1185">Reference proteome</keyword>
<sequence>MNGVDGEEGYGIDEWEECGLSFSHPQRAMFSHTNWEYSVRQSGGSYSQFSSYLSTESLGGANALFFALKSIHDWAEVQRWRTSTVCPHVEQFAGRAPDGWRLSMAKLLIEHGSSLITRENGQVHALHQASAYGQNDIVKFLIDELGTDPNIKDKDSNTALHYVAIGAGSQLGKKGGMQIQDLWMTTQLLLDRGADPCLQNFKGLTAEKIGLPRKCIERA</sequence>
<dbReference type="EMBL" id="WVTB01000113">
    <property type="protein sequence ID" value="KAF3797548.1"/>
    <property type="molecule type" value="Genomic_DNA"/>
</dbReference>
<dbReference type="GeneID" id="69015681"/>
<proteinExistence type="predicted"/>
<keyword evidence="2" id="KW-0040">ANK repeat</keyword>
<dbReference type="RefSeq" id="XP_045256712.1">
    <property type="nucleotide sequence ID" value="XM_045408505.1"/>
</dbReference>
<evidence type="ECO:0000256" key="1">
    <source>
        <dbReference type="ARBA" id="ARBA00022737"/>
    </source>
</evidence>
<reference evidence="3" key="1">
    <citation type="journal article" date="2020" name="Phytopathology">
        <title>Genome sequence and comparative analysis of Colletotrichum gloeosporioides isolated from Liriodendron leaves.</title>
        <authorList>
            <person name="Fu F.F."/>
            <person name="Hao Z."/>
            <person name="Wang P."/>
            <person name="Lu Y."/>
            <person name="Xue L.J."/>
            <person name="Wei G."/>
            <person name="Tian Y."/>
            <person name="Baishi H."/>
            <person name="Xu H."/>
            <person name="Shi J."/>
            <person name="Cheng T."/>
            <person name="Wang G."/>
            <person name="Yi Y."/>
            <person name="Chen J."/>
        </authorList>
    </citation>
    <scope>NUCLEOTIDE SEQUENCE</scope>
    <source>
        <strain evidence="3">Lc1</strain>
    </source>
</reference>
<reference evidence="3" key="2">
    <citation type="submission" date="2020-03" db="EMBL/GenBank/DDBJ databases">
        <authorList>
            <person name="Fu F.-F."/>
            <person name="Chen J."/>
        </authorList>
    </citation>
    <scope>NUCLEOTIDE SEQUENCE</scope>
    <source>
        <strain evidence="3">Lc1</strain>
    </source>
</reference>
<evidence type="ECO:0000256" key="2">
    <source>
        <dbReference type="ARBA" id="ARBA00023043"/>
    </source>
</evidence>
<protein>
    <submittedName>
        <fullName evidence="3">Uncharacterized protein</fullName>
    </submittedName>
</protein>
<dbReference type="Proteomes" id="UP000613401">
    <property type="component" value="Unassembled WGS sequence"/>
</dbReference>
<accession>A0A8H4C511</accession>
<dbReference type="Pfam" id="PF13857">
    <property type="entry name" value="Ank_5"/>
    <property type="match status" value="1"/>
</dbReference>